<name>A0A2S1LPA4_9FLAO</name>
<dbReference type="Pfam" id="PF00903">
    <property type="entry name" value="Glyoxalase"/>
    <property type="match status" value="1"/>
</dbReference>
<dbReference type="PROSITE" id="PS51819">
    <property type="entry name" value="VOC"/>
    <property type="match status" value="1"/>
</dbReference>
<protein>
    <recommendedName>
        <fullName evidence="1">VOC domain-containing protein</fullName>
    </recommendedName>
</protein>
<feature type="domain" description="VOC" evidence="1">
    <location>
        <begin position="2"/>
        <end position="116"/>
    </location>
</feature>
<dbReference type="Gene3D" id="3.10.180.10">
    <property type="entry name" value="2,3-Dihydroxybiphenyl 1,2-Dioxygenase, domain 1"/>
    <property type="match status" value="1"/>
</dbReference>
<dbReference type="InterPro" id="IPR037523">
    <property type="entry name" value="VOC_core"/>
</dbReference>
<evidence type="ECO:0000313" key="3">
    <source>
        <dbReference type="Proteomes" id="UP000244677"/>
    </source>
</evidence>
<gene>
    <name evidence="2" type="ORF">FK004_09705</name>
</gene>
<evidence type="ECO:0000313" key="2">
    <source>
        <dbReference type="EMBL" id="AWG25492.1"/>
    </source>
</evidence>
<dbReference type="OrthoDB" id="2703022at2"/>
<dbReference type="EMBL" id="CP020919">
    <property type="protein sequence ID" value="AWG25492.1"/>
    <property type="molecule type" value="Genomic_DNA"/>
</dbReference>
<dbReference type="KEGG" id="fki:FK004_09705"/>
<proteinExistence type="predicted"/>
<accession>A0A2S1LPA4</accession>
<sequence length="218" mass="24581">MKIKALYLTTGNLAATIDFYTTVLQIPVRHKQENQVTFYLGTTLVQFTLVPNSNPVYHIALDIPHNQLEEAYAWLQPRTAILPVSPESDFSEFTLWNAKSFYFYDNNGNLLECIARFDSATASTQPFDSTAIVAISEIGIVTHDVPKLAEQLIERYPLEVYTKQPAAENFTALGDETGLLILVKDNRNWFPTDTVAVSFPLIVVFDHASSPEHRLEIE</sequence>
<dbReference type="InterPro" id="IPR029068">
    <property type="entry name" value="Glyas_Bleomycin-R_OHBP_Dase"/>
</dbReference>
<dbReference type="SUPFAM" id="SSF54593">
    <property type="entry name" value="Glyoxalase/Bleomycin resistance protein/Dihydroxybiphenyl dioxygenase"/>
    <property type="match status" value="1"/>
</dbReference>
<organism evidence="2 3">
    <name type="scientific">Flavobacterium kingsejongi</name>
    <dbReference type="NCBI Taxonomy" id="1678728"/>
    <lineage>
        <taxon>Bacteria</taxon>
        <taxon>Pseudomonadati</taxon>
        <taxon>Bacteroidota</taxon>
        <taxon>Flavobacteriia</taxon>
        <taxon>Flavobacteriales</taxon>
        <taxon>Flavobacteriaceae</taxon>
        <taxon>Flavobacterium</taxon>
    </lineage>
</organism>
<evidence type="ECO:0000259" key="1">
    <source>
        <dbReference type="PROSITE" id="PS51819"/>
    </source>
</evidence>
<dbReference type="Proteomes" id="UP000244677">
    <property type="component" value="Chromosome"/>
</dbReference>
<keyword evidence="3" id="KW-1185">Reference proteome</keyword>
<dbReference type="InterPro" id="IPR004360">
    <property type="entry name" value="Glyas_Fos-R_dOase_dom"/>
</dbReference>
<reference evidence="2 3" key="1">
    <citation type="submission" date="2017-04" db="EMBL/GenBank/DDBJ databases">
        <title>Complete genome sequence of Flavobacterium kingsejong AJ004.</title>
        <authorList>
            <person name="Lee P.C."/>
        </authorList>
    </citation>
    <scope>NUCLEOTIDE SEQUENCE [LARGE SCALE GENOMIC DNA]</scope>
    <source>
        <strain evidence="2 3">AJ004</strain>
    </source>
</reference>
<dbReference type="RefSeq" id="WP_108737082.1">
    <property type="nucleotide sequence ID" value="NZ_CP020919.1"/>
</dbReference>
<dbReference type="AlphaFoldDB" id="A0A2S1LPA4"/>